<name>A0A9Q0YRF8_HOLLE</name>
<sequence>MTAKCDGDIKVYKKDGDLIIGGLLGVHDYDEKTNTCGNLSNVWAPARAEAIAYAVSMLNNDSNILDGLTLGYEIYDTCDSIAETIRHTLNFIPGLRERDDVIGIVGPPRSASCIHVSTILSLYNVSMISHLATSDELSNGQRFPYFLRTVPPDKFQVSAIADILVEYGWKYVAFLYADDSYGKNAENEFSMQTKKKEICIGYSRSVPDSADDNFFNNIVNDLLTRKKDSLLSVVILFILRKDVRLLFKQAMEANLSEDFIWIASDGWGSFGLDPVKGLEESAVGAITISPKAEPNPEFSSFFIKTVYSSRNPWIPEFVRDSKRLKEQFPHELPTPSYESTIIDSVEVLARGIDALRKNICDRSMNISTCRAMLFRNRKLLRDHLLDVTFESSSNGLVTFTENGDSRARYDIWYLEQTEMDVYRLNNVGSWLQDNASGLQLDPLNWYLKEESTANGFTYSLDNIPKSVCRDPCVRSIQRFINNHCCWECEACKDNEIIRNNTCVSCFIREKKVYMWPNENLTYCVPLDKLKLQHEGDKIAILIITSLCIVAEFFVTYLYIKNREKRLIKASSRELGYIILVGVFLSYLSAILYSTPSSLLNCLLRRIIPNIGTAFIYIPLATMTVRLYRIFRSGMRTTQRTKFISPKSQVLLTFFLSMIPVSALCNV</sequence>
<dbReference type="SUPFAM" id="SSF53822">
    <property type="entry name" value="Periplasmic binding protein-like I"/>
    <property type="match status" value="1"/>
</dbReference>
<keyword evidence="3 10" id="KW-0812">Transmembrane</keyword>
<keyword evidence="8" id="KW-0325">Glycoprotein</keyword>
<keyword evidence="9" id="KW-0807">Transducer</keyword>
<evidence type="ECO:0000256" key="6">
    <source>
        <dbReference type="ARBA" id="ARBA00023136"/>
    </source>
</evidence>
<dbReference type="GO" id="GO:0004930">
    <property type="term" value="F:G protein-coupled receptor activity"/>
    <property type="evidence" value="ECO:0007669"/>
    <property type="project" value="UniProtKB-KW"/>
</dbReference>
<feature type="domain" description="G-protein coupled receptors family 3 profile" evidence="11">
    <location>
        <begin position="536"/>
        <end position="660"/>
    </location>
</feature>
<dbReference type="InterPro" id="IPR038550">
    <property type="entry name" value="GPCR_3_9-Cys_sf"/>
</dbReference>
<dbReference type="InterPro" id="IPR050726">
    <property type="entry name" value="mGluR"/>
</dbReference>
<dbReference type="PROSITE" id="PS50259">
    <property type="entry name" value="G_PROTEIN_RECEP_F3_4"/>
    <property type="match status" value="1"/>
</dbReference>
<evidence type="ECO:0000256" key="2">
    <source>
        <dbReference type="ARBA" id="ARBA00022475"/>
    </source>
</evidence>
<evidence type="ECO:0000313" key="13">
    <source>
        <dbReference type="Proteomes" id="UP001152320"/>
    </source>
</evidence>
<evidence type="ECO:0000256" key="7">
    <source>
        <dbReference type="ARBA" id="ARBA00023170"/>
    </source>
</evidence>
<protein>
    <submittedName>
        <fullName evidence="12">Metabotropic glutamate receptor 4</fullName>
    </submittedName>
</protein>
<dbReference type="Proteomes" id="UP001152320">
    <property type="component" value="Chromosome 16"/>
</dbReference>
<dbReference type="InterPro" id="IPR028082">
    <property type="entry name" value="Peripla_BP_I"/>
</dbReference>
<organism evidence="12 13">
    <name type="scientific">Holothuria leucospilota</name>
    <name type="common">Black long sea cucumber</name>
    <name type="synonym">Mertensiothuria leucospilota</name>
    <dbReference type="NCBI Taxonomy" id="206669"/>
    <lineage>
        <taxon>Eukaryota</taxon>
        <taxon>Metazoa</taxon>
        <taxon>Echinodermata</taxon>
        <taxon>Eleutherozoa</taxon>
        <taxon>Echinozoa</taxon>
        <taxon>Holothuroidea</taxon>
        <taxon>Aspidochirotacea</taxon>
        <taxon>Aspidochirotida</taxon>
        <taxon>Holothuriidae</taxon>
        <taxon>Holothuria</taxon>
    </lineage>
</organism>
<dbReference type="InterPro" id="IPR001828">
    <property type="entry name" value="ANF_lig-bd_rcpt"/>
</dbReference>
<reference evidence="12" key="1">
    <citation type="submission" date="2021-10" db="EMBL/GenBank/DDBJ databases">
        <title>Tropical sea cucumber genome reveals ecological adaptation and Cuvierian tubules defense mechanism.</title>
        <authorList>
            <person name="Chen T."/>
        </authorList>
    </citation>
    <scope>NUCLEOTIDE SEQUENCE</scope>
    <source>
        <strain evidence="12">Nanhai2018</strain>
        <tissue evidence="12">Muscle</tissue>
    </source>
</reference>
<gene>
    <name evidence="12" type="ORF">HOLleu_32195</name>
</gene>
<dbReference type="Pfam" id="PF01094">
    <property type="entry name" value="ANF_receptor"/>
    <property type="match status" value="1"/>
</dbReference>
<dbReference type="Gene3D" id="2.10.50.30">
    <property type="entry name" value="GPCR, family 3, nine cysteines domain"/>
    <property type="match status" value="1"/>
</dbReference>
<keyword evidence="4 10" id="KW-1133">Transmembrane helix</keyword>
<dbReference type="GO" id="GO:0005886">
    <property type="term" value="C:plasma membrane"/>
    <property type="evidence" value="ECO:0007669"/>
    <property type="project" value="UniProtKB-SubCell"/>
</dbReference>
<keyword evidence="5" id="KW-0297">G-protein coupled receptor</keyword>
<evidence type="ECO:0000256" key="1">
    <source>
        <dbReference type="ARBA" id="ARBA00004651"/>
    </source>
</evidence>
<dbReference type="AlphaFoldDB" id="A0A9Q0YRF8"/>
<evidence type="ECO:0000256" key="4">
    <source>
        <dbReference type="ARBA" id="ARBA00022989"/>
    </source>
</evidence>
<evidence type="ECO:0000313" key="12">
    <source>
        <dbReference type="EMBL" id="KAJ8027144.1"/>
    </source>
</evidence>
<comment type="subcellular location">
    <subcellularLocation>
        <location evidence="1">Cell membrane</location>
        <topology evidence="1">Multi-pass membrane protein</topology>
    </subcellularLocation>
</comment>
<keyword evidence="7 12" id="KW-0675">Receptor</keyword>
<dbReference type="EMBL" id="JAIZAY010000016">
    <property type="protein sequence ID" value="KAJ8027144.1"/>
    <property type="molecule type" value="Genomic_DNA"/>
</dbReference>
<keyword evidence="2" id="KW-1003">Cell membrane</keyword>
<dbReference type="InterPro" id="IPR017978">
    <property type="entry name" value="GPCR_3_C"/>
</dbReference>
<evidence type="ECO:0000256" key="8">
    <source>
        <dbReference type="ARBA" id="ARBA00023180"/>
    </source>
</evidence>
<evidence type="ECO:0000256" key="10">
    <source>
        <dbReference type="SAM" id="Phobius"/>
    </source>
</evidence>
<evidence type="ECO:0000256" key="9">
    <source>
        <dbReference type="ARBA" id="ARBA00023224"/>
    </source>
</evidence>
<evidence type="ECO:0000256" key="3">
    <source>
        <dbReference type="ARBA" id="ARBA00022692"/>
    </source>
</evidence>
<evidence type="ECO:0000256" key="5">
    <source>
        <dbReference type="ARBA" id="ARBA00023040"/>
    </source>
</evidence>
<dbReference type="PRINTS" id="PR00248">
    <property type="entry name" value="GPCRMGR"/>
</dbReference>
<feature type="transmembrane region" description="Helical" evidence="10">
    <location>
        <begin position="538"/>
        <end position="559"/>
    </location>
</feature>
<dbReference type="FunFam" id="3.40.50.2300:FF:000145">
    <property type="entry name" value="Glutamate receptor, metabotropic"/>
    <property type="match status" value="1"/>
</dbReference>
<dbReference type="Gene3D" id="3.40.50.2300">
    <property type="match status" value="2"/>
</dbReference>
<proteinExistence type="predicted"/>
<comment type="caution">
    <text evidence="12">The sequence shown here is derived from an EMBL/GenBank/DDBJ whole genome shotgun (WGS) entry which is preliminary data.</text>
</comment>
<keyword evidence="13" id="KW-1185">Reference proteome</keyword>
<dbReference type="PANTHER" id="PTHR24060">
    <property type="entry name" value="METABOTROPIC GLUTAMATE RECEPTOR"/>
    <property type="match status" value="1"/>
</dbReference>
<accession>A0A9Q0YRF8</accession>
<feature type="transmembrane region" description="Helical" evidence="10">
    <location>
        <begin position="606"/>
        <end position="627"/>
    </location>
</feature>
<keyword evidence="6 10" id="KW-0472">Membrane</keyword>
<evidence type="ECO:0000259" key="11">
    <source>
        <dbReference type="PROSITE" id="PS50259"/>
    </source>
</evidence>
<dbReference type="Pfam" id="PF00003">
    <property type="entry name" value="7tm_3"/>
    <property type="match status" value="1"/>
</dbReference>
<dbReference type="OrthoDB" id="6133044at2759"/>
<dbReference type="InterPro" id="IPR000337">
    <property type="entry name" value="GPCR_3"/>
</dbReference>
<feature type="transmembrane region" description="Helical" evidence="10">
    <location>
        <begin position="574"/>
        <end position="594"/>
    </location>
</feature>